<accession>A0A6V8SIE2</accession>
<name>A0A6V8SIE2_9CLOT</name>
<feature type="transmembrane region" description="Helical" evidence="1">
    <location>
        <begin position="100"/>
        <end position="120"/>
    </location>
</feature>
<evidence type="ECO:0000256" key="1">
    <source>
        <dbReference type="SAM" id="Phobius"/>
    </source>
</evidence>
<keyword evidence="1" id="KW-0812">Transmembrane</keyword>
<comment type="caution">
    <text evidence="2">The sequence shown here is derived from an EMBL/GenBank/DDBJ whole genome shotgun (WGS) entry which is preliminary data.</text>
</comment>
<dbReference type="EMBL" id="BLZR01000001">
    <property type="protein sequence ID" value="GFP76285.1"/>
    <property type="molecule type" value="Genomic_DNA"/>
</dbReference>
<sequence>MLVCPKCKCEYEEGYTVCNDCNCELVRVPEATYENVPAKRTQEIIRLDRRSLTFGAVFVIGIIILISSTGLADTEMAIIMKAHGGSMDTSYYLIYLEQTIIKYRTLGCILSVLGGLGVLINTRIRK</sequence>
<reference evidence="2 3" key="1">
    <citation type="submission" date="2020-07" db="EMBL/GenBank/DDBJ databases">
        <title>A new beta-1,3-glucan-decomposing anaerobic bacterium isolated from anoxic soil subjected to biological soil disinfestation.</title>
        <authorList>
            <person name="Ueki A."/>
            <person name="Tonouchi A."/>
        </authorList>
    </citation>
    <scope>NUCLEOTIDE SEQUENCE [LARGE SCALE GENOMIC DNA]</scope>
    <source>
        <strain evidence="2 3">TW1</strain>
    </source>
</reference>
<gene>
    <name evidence="2" type="ORF">bsdtw1_02387</name>
</gene>
<keyword evidence="3" id="KW-1185">Reference proteome</keyword>
<keyword evidence="1" id="KW-1133">Transmembrane helix</keyword>
<dbReference type="RefSeq" id="WP_244638158.1">
    <property type="nucleotide sequence ID" value="NZ_BLZR01000001.1"/>
</dbReference>
<proteinExistence type="predicted"/>
<evidence type="ECO:0000313" key="3">
    <source>
        <dbReference type="Proteomes" id="UP000580568"/>
    </source>
</evidence>
<evidence type="ECO:0000313" key="2">
    <source>
        <dbReference type="EMBL" id="GFP76285.1"/>
    </source>
</evidence>
<protein>
    <submittedName>
        <fullName evidence="2">Uncharacterized protein</fullName>
    </submittedName>
</protein>
<dbReference type="AlphaFoldDB" id="A0A6V8SIE2"/>
<organism evidence="2 3">
    <name type="scientific">Clostridium fungisolvens</name>
    <dbReference type="NCBI Taxonomy" id="1604897"/>
    <lineage>
        <taxon>Bacteria</taxon>
        <taxon>Bacillati</taxon>
        <taxon>Bacillota</taxon>
        <taxon>Clostridia</taxon>
        <taxon>Eubacteriales</taxon>
        <taxon>Clostridiaceae</taxon>
        <taxon>Clostridium</taxon>
    </lineage>
</organism>
<dbReference type="Proteomes" id="UP000580568">
    <property type="component" value="Unassembled WGS sequence"/>
</dbReference>
<keyword evidence="1" id="KW-0472">Membrane</keyword>
<feature type="transmembrane region" description="Helical" evidence="1">
    <location>
        <begin position="52"/>
        <end position="72"/>
    </location>
</feature>